<evidence type="ECO:0000313" key="1">
    <source>
        <dbReference type="EMBL" id="EFF74627.1"/>
    </source>
</evidence>
<protein>
    <submittedName>
        <fullName evidence="1">Uncharacterized protein</fullName>
    </submittedName>
</protein>
<dbReference type="EMBL" id="ADMS01000094">
    <property type="protein sequence ID" value="EFF74627.1"/>
    <property type="molecule type" value="Genomic_DNA"/>
</dbReference>
<reference evidence="2" key="1">
    <citation type="submission" date="2010-03" db="EMBL/GenBank/DDBJ databases">
        <title>Complete sequence of Mobiluncus curtisii ATCC 43063.</title>
        <authorList>
            <person name="Muzny D."/>
            <person name="Qin X."/>
            <person name="Deng J."/>
            <person name="Jiang H."/>
            <person name="Liu Y."/>
            <person name="Qu J."/>
            <person name="Song X.-Z."/>
            <person name="Zhang L."/>
            <person name="Thornton R."/>
            <person name="Coyle M."/>
            <person name="Francisco L."/>
            <person name="Jackson L."/>
            <person name="Javaid M."/>
            <person name="Korchina V."/>
            <person name="Kovar C."/>
            <person name="Mata R."/>
            <person name="Mathew T."/>
            <person name="Ngo R."/>
            <person name="Nguyen L."/>
            <person name="Nguyen N."/>
            <person name="Okwuonu G."/>
            <person name="Ongeri F."/>
            <person name="Pham C."/>
            <person name="Simmons D."/>
            <person name="Wilczek-Boney K."/>
            <person name="Hale W."/>
            <person name="Jakkamsetti A."/>
            <person name="Pham P."/>
            <person name="Ruth R."/>
            <person name="San Lucas F."/>
            <person name="Warren J."/>
            <person name="Zhang J."/>
            <person name="Zhao Z."/>
            <person name="Zhou C."/>
            <person name="Zhu D."/>
            <person name="Lee S."/>
            <person name="Bess C."/>
            <person name="Blankenburg K."/>
            <person name="Forbes L."/>
            <person name="Fu Q."/>
            <person name="Gubbala S."/>
            <person name="Hirani K."/>
            <person name="Jayaseelan J.C."/>
            <person name="Lara F."/>
            <person name="Munidasa M."/>
            <person name="Palculict T."/>
            <person name="Patil S."/>
            <person name="Pu L.-L."/>
            <person name="Saada N."/>
            <person name="Tang L."/>
            <person name="Weissenberger G."/>
            <person name="Zhu Y."/>
            <person name="Hemphill L."/>
            <person name="Shang Y."/>
            <person name="Youmans B."/>
            <person name="Ayvaz T."/>
            <person name="Ross M."/>
            <person name="Santibanez J."/>
            <person name="Aqrawi P."/>
            <person name="Gross S."/>
            <person name="Joshi V."/>
            <person name="Fowler G."/>
            <person name="Nazareth L."/>
            <person name="Reid J."/>
            <person name="Worley K."/>
            <person name="Petrosino J."/>
            <person name="Highlander S."/>
            <person name="Gibbs R."/>
            <person name="Gibbs R."/>
        </authorList>
    </citation>
    <scope>NUCLEOTIDE SEQUENCE [LARGE SCALE GENOMIC DNA]</scope>
    <source>
        <strain evidence="2">ATCC 43553</strain>
    </source>
</reference>
<sequence>MITPPDYELAEKQARLENAEKLRANLNAPDVMHKIQNWAVRYGLEPEFVRFKVLTDDTFALHFVKDPAKQSIHQKIAATHIKNKVPYVEDFDTPPSGGANAKYVVRGLVVEGSTLHAATNDHGKSIDFAWSYSQNGKVLRAFATHKYTRDEGGAQDNQFSDVKRFLREAQACRDPNTLFLAICDGSYYQRPHDGRPSRLQALAEDFPGQRNAVCSLADLPNIWVAAVKVWQGQLA</sequence>
<comment type="caution">
    <text evidence="1">The sequence shown here is derived from an EMBL/GenBank/DDBJ whole genome shotgun (WGS) entry which is preliminary data.</text>
</comment>
<dbReference type="RefSeq" id="WP_006220090.1">
    <property type="nucleotide sequence ID" value="NZ_GG770409.1"/>
</dbReference>
<dbReference type="AlphaFoldDB" id="D4XEV0"/>
<accession>D4XEV0</accession>
<name>D4XEV0_9BURK</name>
<evidence type="ECO:0000313" key="2">
    <source>
        <dbReference type="Proteomes" id="UP000004510"/>
    </source>
</evidence>
<gene>
    <name evidence="1" type="ORF">HMPREF0004_3997</name>
</gene>
<dbReference type="HOGENOM" id="CLU_108965_0_0_4"/>
<dbReference type="GeneID" id="92908532"/>
<organism evidence="1 2">
    <name type="scientific">Achromobacter piechaudii ATCC 43553</name>
    <dbReference type="NCBI Taxonomy" id="742159"/>
    <lineage>
        <taxon>Bacteria</taxon>
        <taxon>Pseudomonadati</taxon>
        <taxon>Pseudomonadota</taxon>
        <taxon>Betaproteobacteria</taxon>
        <taxon>Burkholderiales</taxon>
        <taxon>Alcaligenaceae</taxon>
        <taxon>Achromobacter</taxon>
    </lineage>
</organism>
<dbReference type="Proteomes" id="UP000004510">
    <property type="component" value="Unassembled WGS sequence"/>
</dbReference>
<proteinExistence type="predicted"/>
<dbReference type="OrthoDB" id="407959at2"/>